<evidence type="ECO:0000256" key="4">
    <source>
        <dbReference type="ARBA" id="ARBA00022801"/>
    </source>
</evidence>
<feature type="binding site" evidence="7">
    <location>
        <position position="71"/>
    </location>
    <ligand>
        <name>Mg(2+)</name>
        <dbReference type="ChEBI" id="CHEBI:18420"/>
        <label>1</label>
    </ligand>
</feature>
<dbReference type="InterPro" id="IPR036649">
    <property type="entry name" value="Pyrophosphatase_sf"/>
</dbReference>
<dbReference type="GO" id="GO:0000287">
    <property type="term" value="F:magnesium ion binding"/>
    <property type="evidence" value="ECO:0007669"/>
    <property type="project" value="UniProtKB-UniRule"/>
</dbReference>
<feature type="binding site" evidence="7">
    <location>
        <position position="66"/>
    </location>
    <ligand>
        <name>Mg(2+)</name>
        <dbReference type="ChEBI" id="CHEBI:18420"/>
        <label>1</label>
    </ligand>
</feature>
<evidence type="ECO:0000256" key="6">
    <source>
        <dbReference type="ARBA" id="ARBA00047820"/>
    </source>
</evidence>
<dbReference type="GO" id="GO:0006796">
    <property type="term" value="P:phosphate-containing compound metabolic process"/>
    <property type="evidence" value="ECO:0007669"/>
    <property type="project" value="InterPro"/>
</dbReference>
<keyword evidence="3 7" id="KW-0479">Metal-binding</keyword>
<protein>
    <recommendedName>
        <fullName evidence="7">Inorganic pyrophosphatase</fullName>
        <ecNumber evidence="7">3.6.1.1</ecNumber>
    </recommendedName>
    <alternativeName>
        <fullName evidence="7">Pyrophosphate phospho-hydrolase</fullName>
        <shortName evidence="7">PPase</shortName>
    </alternativeName>
</protein>
<keyword evidence="2 7" id="KW-0963">Cytoplasm</keyword>
<dbReference type="Proteomes" id="UP000594464">
    <property type="component" value="Chromosome"/>
</dbReference>
<feature type="binding site" evidence="7">
    <location>
        <position position="56"/>
    </location>
    <ligand>
        <name>substrate</name>
    </ligand>
</feature>
<accession>A0A7T0C0F6</accession>
<name>A0A7T0C0F6_9BACT</name>
<evidence type="ECO:0000256" key="2">
    <source>
        <dbReference type="ARBA" id="ARBA00022490"/>
    </source>
</evidence>
<dbReference type="Gene3D" id="3.90.80.10">
    <property type="entry name" value="Inorganic pyrophosphatase"/>
    <property type="match status" value="1"/>
</dbReference>
<comment type="similarity">
    <text evidence="7">Belongs to the PPase family.</text>
</comment>
<dbReference type="SUPFAM" id="SSF50324">
    <property type="entry name" value="Inorganic pyrophosphatase"/>
    <property type="match status" value="1"/>
</dbReference>
<feature type="binding site" evidence="7">
    <location>
        <position position="30"/>
    </location>
    <ligand>
        <name>substrate</name>
    </ligand>
</feature>
<dbReference type="FunFam" id="3.90.80.10:FF:000003">
    <property type="entry name" value="Inorganic pyrophosphatase"/>
    <property type="match status" value="1"/>
</dbReference>
<keyword evidence="4 7" id="KW-0378">Hydrolase</keyword>
<comment type="subcellular location">
    <subcellularLocation>
        <location evidence="7">Cytoplasm</location>
    </subcellularLocation>
</comment>
<dbReference type="PROSITE" id="PS00387">
    <property type="entry name" value="PPASE"/>
    <property type="match status" value="1"/>
</dbReference>
<gene>
    <name evidence="7 8" type="primary">ppa</name>
    <name evidence="8" type="ORF">G3M78_02275</name>
</gene>
<dbReference type="NCBIfam" id="NF002317">
    <property type="entry name" value="PRK01250.1"/>
    <property type="match status" value="1"/>
</dbReference>
<dbReference type="CDD" id="cd00412">
    <property type="entry name" value="pyrophosphatase"/>
    <property type="match status" value="1"/>
</dbReference>
<feature type="binding site" evidence="7">
    <location>
        <position position="44"/>
    </location>
    <ligand>
        <name>substrate</name>
    </ligand>
</feature>
<dbReference type="HAMAP" id="MF_00209">
    <property type="entry name" value="Inorganic_PPase"/>
    <property type="match status" value="1"/>
</dbReference>
<evidence type="ECO:0000256" key="5">
    <source>
        <dbReference type="ARBA" id="ARBA00022842"/>
    </source>
</evidence>
<dbReference type="EMBL" id="CP048620">
    <property type="protein sequence ID" value="QPJ64284.1"/>
    <property type="molecule type" value="Genomic_DNA"/>
</dbReference>
<sequence>MDINKIPTGQAPPWDINVIVEVPYRGDPVKYELDKKSGAIYVDRVMHTSMRYPCNYGFVPHTLSEDGDPIDVLVVSNSGFMSGCIVRSRPVGVLKMRDEQGEDEKILAVPVDALNPYYTGINQYYDLPKILLGQISHFFTHYKDLEPDKWVKVEAWEDAEHAAMLIEQAIAREAAEERDGI</sequence>
<proteinExistence type="inferred from homology"/>
<comment type="subunit">
    <text evidence="7">Homohexamer.</text>
</comment>
<evidence type="ECO:0000313" key="8">
    <source>
        <dbReference type="EMBL" id="QPJ64284.1"/>
    </source>
</evidence>
<organism evidence="8 9">
    <name type="scientific">Candidatus Nitrohelix vancouverensis</name>
    <dbReference type="NCBI Taxonomy" id="2705534"/>
    <lineage>
        <taxon>Bacteria</taxon>
        <taxon>Pseudomonadati</taxon>
        <taxon>Nitrospinota/Tectimicrobiota group</taxon>
        <taxon>Nitrospinota</taxon>
        <taxon>Nitrospinia</taxon>
        <taxon>Nitrospinales</taxon>
        <taxon>Nitrospinaceae</taxon>
        <taxon>Candidatus Nitrohelix</taxon>
    </lineage>
</organism>
<feature type="binding site" evidence="7">
    <location>
        <position position="71"/>
    </location>
    <ligand>
        <name>Mg(2+)</name>
        <dbReference type="ChEBI" id="CHEBI:18420"/>
        <label>2</label>
    </ligand>
</feature>
<dbReference type="GO" id="GO:0004427">
    <property type="term" value="F:inorganic diphosphate phosphatase activity"/>
    <property type="evidence" value="ECO:0007669"/>
    <property type="project" value="UniProtKB-UniRule"/>
</dbReference>
<dbReference type="GO" id="GO:0005737">
    <property type="term" value="C:cytoplasm"/>
    <property type="evidence" value="ECO:0007669"/>
    <property type="project" value="UniProtKB-SubCell"/>
</dbReference>
<evidence type="ECO:0000313" key="9">
    <source>
        <dbReference type="Proteomes" id="UP000594464"/>
    </source>
</evidence>
<dbReference type="EC" id="3.6.1.1" evidence="7"/>
<comment type="function">
    <text evidence="7">Catalyzes the hydrolysis of inorganic pyrophosphate (PPi) forming two phosphate ions.</text>
</comment>
<reference evidence="9" key="1">
    <citation type="submission" date="2020-02" db="EMBL/GenBank/DDBJ databases">
        <title>Genomic and physiological characterization of two novel Nitrospinaceae genera.</title>
        <authorList>
            <person name="Mueller A.J."/>
            <person name="Jung M.-Y."/>
            <person name="Strachan C.R."/>
            <person name="Herbold C.W."/>
            <person name="Kirkegaard R.H."/>
            <person name="Daims H."/>
        </authorList>
    </citation>
    <scope>NUCLEOTIDE SEQUENCE [LARGE SCALE GENOMIC DNA]</scope>
</reference>
<dbReference type="PANTHER" id="PTHR10286">
    <property type="entry name" value="INORGANIC PYROPHOSPHATASE"/>
    <property type="match status" value="1"/>
</dbReference>
<keyword evidence="5 7" id="KW-0460">Magnesium</keyword>
<dbReference type="AlphaFoldDB" id="A0A7T0C0F6"/>
<comment type="cofactor">
    <cofactor evidence="1 7">
        <name>Mg(2+)</name>
        <dbReference type="ChEBI" id="CHEBI:18420"/>
    </cofactor>
</comment>
<evidence type="ECO:0000256" key="7">
    <source>
        <dbReference type="HAMAP-Rule" id="MF_00209"/>
    </source>
</evidence>
<dbReference type="Pfam" id="PF00719">
    <property type="entry name" value="Pyrophosphatase"/>
    <property type="match status" value="1"/>
</dbReference>
<dbReference type="KEGG" id="nva:G3M78_02275"/>
<comment type="catalytic activity">
    <reaction evidence="6 7">
        <text>diphosphate + H2O = 2 phosphate + H(+)</text>
        <dbReference type="Rhea" id="RHEA:24576"/>
        <dbReference type="ChEBI" id="CHEBI:15377"/>
        <dbReference type="ChEBI" id="CHEBI:15378"/>
        <dbReference type="ChEBI" id="CHEBI:33019"/>
        <dbReference type="ChEBI" id="CHEBI:43474"/>
        <dbReference type="EC" id="3.6.1.1"/>
    </reaction>
</comment>
<feature type="binding site" evidence="7">
    <location>
        <position position="142"/>
    </location>
    <ligand>
        <name>substrate</name>
    </ligand>
</feature>
<evidence type="ECO:0000256" key="1">
    <source>
        <dbReference type="ARBA" id="ARBA00001946"/>
    </source>
</evidence>
<dbReference type="InterPro" id="IPR008162">
    <property type="entry name" value="Pyrophosphatase"/>
</dbReference>
<evidence type="ECO:0000256" key="3">
    <source>
        <dbReference type="ARBA" id="ARBA00022723"/>
    </source>
</evidence>
<feature type="binding site" evidence="7">
    <location>
        <position position="103"/>
    </location>
    <ligand>
        <name>Mg(2+)</name>
        <dbReference type="ChEBI" id="CHEBI:18420"/>
        <label>1</label>
    </ligand>
</feature>